<dbReference type="EMBL" id="BAAAYU010000005">
    <property type="protein sequence ID" value="GAA3638123.1"/>
    <property type="molecule type" value="Genomic_DNA"/>
</dbReference>
<gene>
    <name evidence="2" type="ORF">GCM10022200_21910</name>
</gene>
<sequence>MEAEADVQVQRRRTPLWLDLTLFGVIGAVLLGALYAGAVALYRELYSPTAFVERYLSLLVDGDAARALAVPGVTVDSADLDAADLPAQASDALLRSAALSPLSDVEVVSENTEGDITTVTVSYRAGAYVGTTSFEVVGNGWIGVAPAWRFAQSPLAVIDLVVKGSTDFDVNGFTIDKRQIDPEGVAEDPLTPLPLLVFSPGLYSVSVDNAIARTPGVAVLSDSPFAEVPVQVQAQPTDEFVALVQSRVTEFLAECATQQVLQPTGCPFGYVVQDRIGSPPEWTISTQPEVVLTPDGDAWRIAPTVAAARIRVDIVSLFDGSVRPVDEDVRFEVSGTVTVLPDGSASIIVSGA</sequence>
<name>A0ABP7AQC5_9MICO</name>
<keyword evidence="1" id="KW-1133">Transmembrane helix</keyword>
<evidence type="ECO:0000313" key="2">
    <source>
        <dbReference type="EMBL" id="GAA3638123.1"/>
    </source>
</evidence>
<organism evidence="2 3">
    <name type="scientific">Microbacterium awajiense</name>
    <dbReference type="NCBI Taxonomy" id="415214"/>
    <lineage>
        <taxon>Bacteria</taxon>
        <taxon>Bacillati</taxon>
        <taxon>Actinomycetota</taxon>
        <taxon>Actinomycetes</taxon>
        <taxon>Micrococcales</taxon>
        <taxon>Microbacteriaceae</taxon>
        <taxon>Microbacterium</taxon>
    </lineage>
</organism>
<evidence type="ECO:0000256" key="1">
    <source>
        <dbReference type="SAM" id="Phobius"/>
    </source>
</evidence>
<keyword evidence="1" id="KW-0472">Membrane</keyword>
<accession>A0ABP7AQC5</accession>
<proteinExistence type="predicted"/>
<keyword evidence="1" id="KW-0812">Transmembrane</keyword>
<evidence type="ECO:0000313" key="3">
    <source>
        <dbReference type="Proteomes" id="UP001501697"/>
    </source>
</evidence>
<feature type="transmembrane region" description="Helical" evidence="1">
    <location>
        <begin position="20"/>
        <end position="42"/>
    </location>
</feature>
<keyword evidence="3" id="KW-1185">Reference proteome</keyword>
<dbReference type="Proteomes" id="UP001501697">
    <property type="component" value="Unassembled WGS sequence"/>
</dbReference>
<comment type="caution">
    <text evidence="2">The sequence shown here is derived from an EMBL/GenBank/DDBJ whole genome shotgun (WGS) entry which is preliminary data.</text>
</comment>
<reference evidence="3" key="1">
    <citation type="journal article" date="2019" name="Int. J. Syst. Evol. Microbiol.">
        <title>The Global Catalogue of Microorganisms (GCM) 10K type strain sequencing project: providing services to taxonomists for standard genome sequencing and annotation.</title>
        <authorList>
            <consortium name="The Broad Institute Genomics Platform"/>
            <consortium name="The Broad Institute Genome Sequencing Center for Infectious Disease"/>
            <person name="Wu L."/>
            <person name="Ma J."/>
        </authorList>
    </citation>
    <scope>NUCLEOTIDE SEQUENCE [LARGE SCALE GENOMIC DNA]</scope>
    <source>
        <strain evidence="3">JCM 16544</strain>
    </source>
</reference>
<protein>
    <submittedName>
        <fullName evidence="2">Uncharacterized protein</fullName>
    </submittedName>
</protein>
<dbReference type="RefSeq" id="WP_344738468.1">
    <property type="nucleotide sequence ID" value="NZ_BAAAYU010000005.1"/>
</dbReference>